<evidence type="ECO:0000313" key="3">
    <source>
        <dbReference type="WBParaSite" id="nRc.2.0.1.t32915-RA"/>
    </source>
</evidence>
<dbReference type="AlphaFoldDB" id="A0A915K4Y9"/>
<reference evidence="3" key="1">
    <citation type="submission" date="2022-11" db="UniProtKB">
        <authorList>
            <consortium name="WormBaseParasite"/>
        </authorList>
    </citation>
    <scope>IDENTIFICATION</scope>
</reference>
<name>A0A915K4Y9_ROMCU</name>
<proteinExistence type="predicted"/>
<keyword evidence="2" id="KW-1185">Reference proteome</keyword>
<feature type="signal peptide" evidence="1">
    <location>
        <begin position="1"/>
        <end position="18"/>
    </location>
</feature>
<sequence length="59" mass="6446">MHLLTLLWSFIAITITLAMAMLATAAANLSIENVDEKKKKDTTIEEIPAQLNAEVEFGA</sequence>
<feature type="chain" id="PRO_5037667471" evidence="1">
    <location>
        <begin position="19"/>
        <end position="59"/>
    </location>
</feature>
<evidence type="ECO:0000256" key="1">
    <source>
        <dbReference type="SAM" id="SignalP"/>
    </source>
</evidence>
<evidence type="ECO:0000313" key="2">
    <source>
        <dbReference type="Proteomes" id="UP000887565"/>
    </source>
</evidence>
<protein>
    <submittedName>
        <fullName evidence="3">Uncharacterized protein</fullName>
    </submittedName>
</protein>
<dbReference type="Proteomes" id="UP000887565">
    <property type="component" value="Unplaced"/>
</dbReference>
<accession>A0A915K4Y9</accession>
<keyword evidence="1" id="KW-0732">Signal</keyword>
<organism evidence="2 3">
    <name type="scientific">Romanomermis culicivorax</name>
    <name type="common">Nematode worm</name>
    <dbReference type="NCBI Taxonomy" id="13658"/>
    <lineage>
        <taxon>Eukaryota</taxon>
        <taxon>Metazoa</taxon>
        <taxon>Ecdysozoa</taxon>
        <taxon>Nematoda</taxon>
        <taxon>Enoplea</taxon>
        <taxon>Dorylaimia</taxon>
        <taxon>Mermithida</taxon>
        <taxon>Mermithoidea</taxon>
        <taxon>Mermithidae</taxon>
        <taxon>Romanomermis</taxon>
    </lineage>
</organism>
<dbReference type="WBParaSite" id="nRc.2.0.1.t32915-RA">
    <property type="protein sequence ID" value="nRc.2.0.1.t32915-RA"/>
    <property type="gene ID" value="nRc.2.0.1.g32915"/>
</dbReference>